<dbReference type="EMBL" id="FPBX01000021">
    <property type="protein sequence ID" value="SFU78545.1"/>
    <property type="molecule type" value="Genomic_DNA"/>
</dbReference>
<name>A0A1I7J013_9BURK</name>
<organism evidence="1 2">
    <name type="scientific">Paenacidovorax caeni</name>
    <dbReference type="NCBI Taxonomy" id="343013"/>
    <lineage>
        <taxon>Bacteria</taxon>
        <taxon>Pseudomonadati</taxon>
        <taxon>Pseudomonadota</taxon>
        <taxon>Betaproteobacteria</taxon>
        <taxon>Burkholderiales</taxon>
        <taxon>Comamonadaceae</taxon>
        <taxon>Paenacidovorax</taxon>
    </lineage>
</organism>
<dbReference type="OrthoDB" id="8821269at2"/>
<dbReference type="STRING" id="343013.SAMN04489707_10212"/>
<dbReference type="RefSeq" id="WP_139235414.1">
    <property type="nucleotide sequence ID" value="NZ_CYIG01000040.1"/>
</dbReference>
<reference evidence="1 2" key="1">
    <citation type="submission" date="2016-10" db="EMBL/GenBank/DDBJ databases">
        <authorList>
            <person name="de Groot N.N."/>
        </authorList>
    </citation>
    <scope>NUCLEOTIDE SEQUENCE [LARGE SCALE GENOMIC DNA]</scope>
    <source>
        <strain evidence="1 2">R-24608</strain>
    </source>
</reference>
<keyword evidence="2" id="KW-1185">Reference proteome</keyword>
<sequence>MPSVQRYLSGRDNLARTATLAASSVRASTAIERVSARRTGGGRVRLAGSYTGHEAASVDVEIVSAGGVPRASVPQFVGVGNGQLTVQSVDAAAALQEFTITLADLGIETATAGLDVREVRIRARAPGSGGNALHITVQPALTRTATAWALLAPWSTSTATQTGPQWDFGGLPLSPKDELDAASPRIAFGFDPQVYRPWRKFKDGAWQFGLSPALQRDVPASTAVYSVTGGYVVTVSDGVTTETFGDTQATPAQAAIVTFYDLLTALAASALVEVAGVVAADRTSGGQAAIDVPLRTSAWLMAMAGRVALRDVTVPDQAPTQTLTVRCINADVVGKERWSVSGDVSGVLAGATTGVPYASNAALFTIPAVNPAAVGSGQWGVVWSPVGRDEDKGEVTPSACLRPVKLGINARPLTVTFRYVKRPPAQCDCRKVAPIKVSDKCLGLGGDDMPLDPAHQMRLAPLYQWRSTFAASNTAVQLNPAYSKVDMDFADAIAGAFALALGEIYESTPALAEWDTAYAAMVADMAVLLALGGKEPFERTMLQAKPNSVWLNPVSGKLFVCAYASNGSGVSPGDENWVDPASPEWDESGNNFRVQHGSGWADYACLGAAGDLSPTTGDADRVQLLRRYTARMDYCRTLAGIVPKSDSSTTDAGGCWIDHEDPFWWVDTDGYYLPAFTNKPYISSRRDADGKPYSTREFGFGLAVACESHLKIGDSITLRIESVDSERPYRVGDEAILQTIGAGAAWLTGGIDGTDVQTWRVLGSGTGPLPDYIVPTDGTPAPMYDQAGVALRLALGGIPFQLGDAFTFAVEAGQFRWRQGGGTWSALADIPPGGQAALADGMQVVFEAGAAPSFVPGDAYAFAVHQPWAASHVQNAQATAWGWEGSSASMEIDLGAVQQIGAIALARYQLPGGAAVAAEVSQDGAVWSAPLALDVTRPVSVAVFHLFMAARFVRLSVTNAPGGSIGWIWCGQPLATENHASSCDRLRRWASTRGNGPNAAALYAGAGTGWKLAWEDALLEPDVAALLGLGDWAQEHDEPLLFVPHHMHAADASLVRWSADALQISDIHAYQPDNEAWRLMSGALDLEPVFA</sequence>
<accession>A0A1I7J013</accession>
<evidence type="ECO:0000313" key="2">
    <source>
        <dbReference type="Proteomes" id="UP000183656"/>
    </source>
</evidence>
<proteinExistence type="predicted"/>
<dbReference type="Proteomes" id="UP000183656">
    <property type="component" value="Unassembled WGS sequence"/>
</dbReference>
<evidence type="ECO:0000313" key="1">
    <source>
        <dbReference type="EMBL" id="SFU78545.1"/>
    </source>
</evidence>
<gene>
    <name evidence="1" type="ORF">SAMN04489707_10212</name>
</gene>
<protein>
    <submittedName>
        <fullName evidence="1">Uncharacterized protein</fullName>
    </submittedName>
</protein>
<dbReference type="AlphaFoldDB" id="A0A1I7J013"/>